<feature type="domain" description="Protein kinase" evidence="4">
    <location>
        <begin position="117"/>
        <end position="581"/>
    </location>
</feature>
<dbReference type="GO" id="GO:0004672">
    <property type="term" value="F:protein kinase activity"/>
    <property type="evidence" value="ECO:0007669"/>
    <property type="project" value="InterPro"/>
</dbReference>
<name>A0A438N561_EXOME</name>
<evidence type="ECO:0000259" key="4">
    <source>
        <dbReference type="PROSITE" id="PS50011"/>
    </source>
</evidence>
<dbReference type="Pfam" id="PF11951">
    <property type="entry name" value="Fungal_trans_2"/>
    <property type="match status" value="1"/>
</dbReference>
<feature type="region of interest" description="Disordered" evidence="3">
    <location>
        <begin position="768"/>
        <end position="810"/>
    </location>
</feature>
<dbReference type="VEuPathDB" id="FungiDB:PV10_01358"/>
<evidence type="ECO:0000313" key="6">
    <source>
        <dbReference type="Proteomes" id="UP000288859"/>
    </source>
</evidence>
<accession>A0A438N561</accession>
<sequence>MTTSSVSWWTDERVQETVTSAYVHSHLRPSEQELLQRPLYFGGDLTDDTYLDWILTRARRFFLVLVATNVPDQIFGIIDDSYDDEDLPVVESAVPELRLSYEPDRALDKRFYKNQFRYLTRVVGEGEHIRYADEETVPVVPLSLKSLVFPKGHDATDRVRLPLESSKVVLRRRIVLDKELTEDDVLAEIASSRKLCHEHVTSVFGSYLQQGVLNVLSLPAAEWNLKSFLVDPPKSFNILPKSVRHGHLINWPHCLASALAWLHDNGEYHGAIRPSNIQIDDTFRISLGMLDGDGVLRDTIRSDEIEPYQYAPPERWKRAITIQNTGSVAVSLPSGGRSARKLRTGTSGDGRSGSSSRPGSNATFRYEPTSRGKHARLRLSAAIGPDRLPHHQPRERNVRSAADNKSVSTQGTARAKPSKPASIISSTSSSGRKTGSSNRSNPVFASAFEGRSAVVQTWQSVEDDMFSSDVFSLGAVILDILTILCKRSYSSFSRHRASKNRNAGRGGGLADASFHANLGQVFLWAQTLQNDAEKKAKKEGNQTLHAVGPIIQLTLQCLERDPFARLTSEGLEAKLASHIRQFADSTILHCAAEKPRPPETSTPKLRATASSSRLLNDGVRSPSAVDGPSLSKERRQAQQQLILPDADILRAPINTPSLHRTISISTTPGTMSASSLASFNFDGLSDTVVGESPRSREPSRRGGLRKHYHAGQLDASMRPDTDNQDQPAMRWNMMHKNDSEVDPRLSFGESVDHGAFTYINYSTSASESEEGAKYFPRPPTTPTHPPTKAPDRALPPVPVVPPRLKTSRSKPIMRTQQQPLIDLELLRQLSNVAVGGHPVRTDSLSHATTSATELDESDDEDYQDLLEHARQYHAAKAARDLARRQKHELNASGRARHAKPSKENQRIQAKDQDIYRCQRCKKSNLSCEGYDLKLYWVTDEDTVAPSAIKRQAMTLEGLRLWPFQLDEVDKQLADIDSYEAQNVPFISFRRGGFTVFPTKLHQLTDATPEYPDFNANYTPIGPFASTTSDIDTLPSPSTFDADIDSASGVSDTEDITTIARSTVVTSPTAFSLSLAIFQDPLIDRLMKNYVENIANVLPPLPHPESPYASIYVPNAMVGAANLIFGFGAPVSDLPASNVAVFYALLASSAFQIRGPDSSGDSTFDVIARSFRAKAFSSLQKAFNEPATPTENHTLASSSEVAISHFETIISAMLAFQSMDVMEGSMSEYWIHLEGVARLGKQLRAEGRASPLLDRLITNSSFLSTLANTTSMDLPLIPWSEDEDIDNMDLDYQYSSAGHGLEVTYGITPTLAHLMRLMVLRAQNISYYASNAIPLPLALVSACRKLSDALDQWSLESELLSFLFPSESNTLESSIPFQLAKNHVLAFAYSLRVYYHTRILPCSQSEMAQYVQLVAQQLIVLEDIKAGAGYDTNFAATITWPGFIASCEAESGDAREVWYRWWNRMLKHRIGNITSLWEVVQQAWALKDDEGSTEVPGWMPVLRRTGRRILAI</sequence>
<feature type="region of interest" description="Disordered" evidence="3">
    <location>
        <begin position="688"/>
        <end position="723"/>
    </location>
</feature>
<proteinExistence type="predicted"/>
<feature type="region of interest" description="Disordered" evidence="3">
    <location>
        <begin position="889"/>
        <end position="909"/>
    </location>
</feature>
<dbReference type="EMBL" id="NAJM01000020">
    <property type="protein sequence ID" value="RVX70876.1"/>
    <property type="molecule type" value="Genomic_DNA"/>
</dbReference>
<dbReference type="PANTHER" id="PTHR37534">
    <property type="entry name" value="TRANSCRIPTIONAL ACTIVATOR PROTEIN UGA3"/>
    <property type="match status" value="1"/>
</dbReference>
<reference evidence="5 6" key="1">
    <citation type="submission" date="2017-03" db="EMBL/GenBank/DDBJ databases">
        <title>Genomes of endolithic fungi from Antarctica.</title>
        <authorList>
            <person name="Coleine C."/>
            <person name="Masonjones S."/>
            <person name="Stajich J.E."/>
        </authorList>
    </citation>
    <scope>NUCLEOTIDE SEQUENCE [LARGE SCALE GENOMIC DNA]</scope>
    <source>
        <strain evidence="5 6">CCFEE 6314</strain>
    </source>
</reference>
<dbReference type="PANTHER" id="PTHR37534:SF46">
    <property type="entry name" value="ZN(II)2CYS6 TRANSCRIPTION FACTOR (EUROFUNG)"/>
    <property type="match status" value="1"/>
</dbReference>
<feature type="compositionally biased region" description="Low complexity" evidence="3">
    <location>
        <begin position="418"/>
        <end position="441"/>
    </location>
</feature>
<evidence type="ECO:0000256" key="2">
    <source>
        <dbReference type="ARBA" id="ARBA00023242"/>
    </source>
</evidence>
<gene>
    <name evidence="5" type="ORF">B0A52_06033</name>
</gene>
<feature type="region of interest" description="Disordered" evidence="3">
    <location>
        <begin position="593"/>
        <end position="637"/>
    </location>
</feature>
<comment type="subcellular location">
    <subcellularLocation>
        <location evidence="1">Nucleus</location>
    </subcellularLocation>
</comment>
<evidence type="ECO:0000256" key="1">
    <source>
        <dbReference type="ARBA" id="ARBA00004123"/>
    </source>
</evidence>
<comment type="caution">
    <text evidence="5">The sequence shown here is derived from an EMBL/GenBank/DDBJ whole genome shotgun (WGS) entry which is preliminary data.</text>
</comment>
<dbReference type="Gene3D" id="1.10.510.10">
    <property type="entry name" value="Transferase(Phosphotransferase) domain 1"/>
    <property type="match status" value="1"/>
</dbReference>
<dbReference type="GO" id="GO:0005524">
    <property type="term" value="F:ATP binding"/>
    <property type="evidence" value="ECO:0007669"/>
    <property type="project" value="InterPro"/>
</dbReference>
<evidence type="ECO:0000256" key="3">
    <source>
        <dbReference type="SAM" id="MobiDB-lite"/>
    </source>
</evidence>
<feature type="region of interest" description="Disordered" evidence="3">
    <location>
        <begin position="329"/>
        <end position="442"/>
    </location>
</feature>
<keyword evidence="2" id="KW-0539">Nucleus</keyword>
<dbReference type="InterPro" id="IPR000719">
    <property type="entry name" value="Prot_kinase_dom"/>
</dbReference>
<feature type="compositionally biased region" description="Pro residues" evidence="3">
    <location>
        <begin position="776"/>
        <end position="801"/>
    </location>
</feature>
<dbReference type="PROSITE" id="PS50011">
    <property type="entry name" value="PROTEIN_KINASE_DOM"/>
    <property type="match status" value="1"/>
</dbReference>
<dbReference type="GO" id="GO:0005634">
    <property type="term" value="C:nucleus"/>
    <property type="evidence" value="ECO:0007669"/>
    <property type="project" value="UniProtKB-SubCell"/>
</dbReference>
<dbReference type="Proteomes" id="UP000288859">
    <property type="component" value="Unassembled WGS sequence"/>
</dbReference>
<dbReference type="SUPFAM" id="SSF56112">
    <property type="entry name" value="Protein kinase-like (PK-like)"/>
    <property type="match status" value="1"/>
</dbReference>
<dbReference type="OrthoDB" id="4062651at2759"/>
<dbReference type="Gene3D" id="3.30.200.20">
    <property type="entry name" value="Phosphorylase Kinase, domain 1"/>
    <property type="match status" value="1"/>
</dbReference>
<dbReference type="InterPro" id="IPR021858">
    <property type="entry name" value="Fun_TF"/>
</dbReference>
<feature type="compositionally biased region" description="Polar residues" evidence="3">
    <location>
        <begin position="403"/>
        <end position="412"/>
    </location>
</feature>
<evidence type="ECO:0000313" key="5">
    <source>
        <dbReference type="EMBL" id="RVX70876.1"/>
    </source>
</evidence>
<dbReference type="InterPro" id="IPR011009">
    <property type="entry name" value="Kinase-like_dom_sf"/>
</dbReference>
<feature type="compositionally biased region" description="Polar residues" evidence="3">
    <location>
        <begin position="599"/>
        <end position="614"/>
    </location>
</feature>
<protein>
    <recommendedName>
        <fullName evidence="4">Protein kinase domain-containing protein</fullName>
    </recommendedName>
</protein>
<dbReference type="VEuPathDB" id="FungiDB:PV10_01357"/>
<organism evidence="5 6">
    <name type="scientific">Exophiala mesophila</name>
    <name type="common">Black yeast-like fungus</name>
    <dbReference type="NCBI Taxonomy" id="212818"/>
    <lineage>
        <taxon>Eukaryota</taxon>
        <taxon>Fungi</taxon>
        <taxon>Dikarya</taxon>
        <taxon>Ascomycota</taxon>
        <taxon>Pezizomycotina</taxon>
        <taxon>Eurotiomycetes</taxon>
        <taxon>Chaetothyriomycetidae</taxon>
        <taxon>Chaetothyriales</taxon>
        <taxon>Herpotrichiellaceae</taxon>
        <taxon>Exophiala</taxon>
    </lineage>
</organism>
<feature type="compositionally biased region" description="Basic and acidic residues" evidence="3">
    <location>
        <begin position="900"/>
        <end position="909"/>
    </location>
</feature>
<feature type="compositionally biased region" description="Basic and acidic residues" evidence="3">
    <location>
        <begin position="387"/>
        <end position="398"/>
    </location>
</feature>